<dbReference type="STRING" id="299255.SAMN02745129_3293"/>
<proteinExistence type="predicted"/>
<evidence type="ECO:0008006" key="4">
    <source>
        <dbReference type="Google" id="ProtNLM"/>
    </source>
</evidence>
<sequence length="102" mass="11292">MKKLEFYVPSADRDTVLEALFAAGAGRIGNYDRCCWFVEGTGQFRPLPGSNPHLGQQDQTHQEPESKVELVFDAGLQAEVVAALKQAHPYETPAYQILSVEL</sequence>
<evidence type="ECO:0000256" key="1">
    <source>
        <dbReference type="SAM" id="MobiDB-lite"/>
    </source>
</evidence>
<feature type="region of interest" description="Disordered" evidence="1">
    <location>
        <begin position="47"/>
        <end position="66"/>
    </location>
</feature>
<dbReference type="AlphaFoldDB" id="A0A1M5X757"/>
<dbReference type="PANTHER" id="PTHR41774:SF1">
    <property type="entry name" value="NGG1P INTERACTING FACTOR NIF3"/>
    <property type="match status" value="1"/>
</dbReference>
<name>A0A1M5X757_9GAMM</name>
<reference evidence="2 3" key="1">
    <citation type="submission" date="2016-11" db="EMBL/GenBank/DDBJ databases">
        <authorList>
            <person name="Jaros S."/>
            <person name="Januszkiewicz K."/>
            <person name="Wedrychowicz H."/>
        </authorList>
    </citation>
    <scope>NUCLEOTIDE SEQUENCE [LARGE SCALE GENOMIC DNA]</scope>
    <source>
        <strain evidence="2 3">DSM 16917</strain>
    </source>
</reference>
<dbReference type="OrthoDB" id="9795763at2"/>
<accession>A0A1M5X757</accession>
<organism evidence="2 3">
    <name type="scientific">Ferrimonas marina</name>
    <dbReference type="NCBI Taxonomy" id="299255"/>
    <lineage>
        <taxon>Bacteria</taxon>
        <taxon>Pseudomonadati</taxon>
        <taxon>Pseudomonadota</taxon>
        <taxon>Gammaproteobacteria</taxon>
        <taxon>Alteromonadales</taxon>
        <taxon>Ferrimonadaceae</taxon>
        <taxon>Ferrimonas</taxon>
    </lineage>
</organism>
<dbReference type="Gene3D" id="3.30.70.120">
    <property type="match status" value="1"/>
</dbReference>
<dbReference type="PANTHER" id="PTHR41774">
    <property type="match status" value="1"/>
</dbReference>
<dbReference type="InterPro" id="IPR036069">
    <property type="entry name" value="DUF34/NIF3_sf"/>
</dbReference>
<evidence type="ECO:0000313" key="2">
    <source>
        <dbReference type="EMBL" id="SHH95680.1"/>
    </source>
</evidence>
<dbReference type="EMBL" id="FQXG01000005">
    <property type="protein sequence ID" value="SHH95680.1"/>
    <property type="molecule type" value="Genomic_DNA"/>
</dbReference>
<dbReference type="FunFam" id="3.30.70.120:FF:000006">
    <property type="entry name" value="GTP cyclohydrolase 1 type 2 homolog"/>
    <property type="match status" value="1"/>
</dbReference>
<dbReference type="RefSeq" id="WP_067664066.1">
    <property type="nucleotide sequence ID" value="NZ_FQXG01000005.1"/>
</dbReference>
<dbReference type="SUPFAM" id="SSF102705">
    <property type="entry name" value="NIF3 (NGG1p interacting factor 3)-like"/>
    <property type="match status" value="1"/>
</dbReference>
<dbReference type="InterPro" id="IPR015867">
    <property type="entry name" value="N-reg_PII/ATP_PRibTrfase_C"/>
</dbReference>
<dbReference type="Proteomes" id="UP000184268">
    <property type="component" value="Unassembled WGS sequence"/>
</dbReference>
<gene>
    <name evidence="2" type="ORF">SAMN02745129_3293</name>
</gene>
<protein>
    <recommendedName>
        <fullName evidence="4">NGG1p interacting factor NIF3</fullName>
    </recommendedName>
</protein>
<keyword evidence="3" id="KW-1185">Reference proteome</keyword>
<evidence type="ECO:0000313" key="3">
    <source>
        <dbReference type="Proteomes" id="UP000184268"/>
    </source>
</evidence>